<keyword evidence="2" id="KW-0732">Signal</keyword>
<protein>
    <submittedName>
        <fullName evidence="3">DUF4124 domain-containing protein</fullName>
    </submittedName>
</protein>
<proteinExistence type="predicted"/>
<accession>A0ABW7D2Z8</accession>
<feature type="region of interest" description="Disordered" evidence="1">
    <location>
        <begin position="136"/>
        <end position="199"/>
    </location>
</feature>
<feature type="compositionally biased region" description="Gly residues" evidence="1">
    <location>
        <begin position="167"/>
        <end position="180"/>
    </location>
</feature>
<dbReference type="RefSeq" id="WP_394164808.1">
    <property type="nucleotide sequence ID" value="NZ_JBHGCJ010000023.1"/>
</dbReference>
<evidence type="ECO:0000256" key="1">
    <source>
        <dbReference type="SAM" id="MobiDB-lite"/>
    </source>
</evidence>
<dbReference type="Proteomes" id="UP001605261">
    <property type="component" value="Unassembled WGS sequence"/>
</dbReference>
<gene>
    <name evidence="3" type="ORF">ACEU0G_001940</name>
</gene>
<organism evidence="3 4">
    <name type="scientific">Stenotrophomonas nematodicola</name>
    <dbReference type="NCBI Taxonomy" id="2656746"/>
    <lineage>
        <taxon>Bacteria</taxon>
        <taxon>Pseudomonadati</taxon>
        <taxon>Pseudomonadota</taxon>
        <taxon>Gammaproteobacteria</taxon>
        <taxon>Lysobacterales</taxon>
        <taxon>Lysobacteraceae</taxon>
        <taxon>Stenotrophomonas</taxon>
    </lineage>
</organism>
<keyword evidence="4" id="KW-1185">Reference proteome</keyword>
<dbReference type="EMBL" id="JBHGCJ010000023">
    <property type="protein sequence ID" value="MFG6111601.1"/>
    <property type="molecule type" value="Genomic_DNA"/>
</dbReference>
<name>A0ABW7D2Z8_9GAMM</name>
<evidence type="ECO:0000313" key="3">
    <source>
        <dbReference type="EMBL" id="MFG6111601.1"/>
    </source>
</evidence>
<feature type="compositionally biased region" description="Basic and acidic residues" evidence="1">
    <location>
        <begin position="55"/>
        <end position="75"/>
    </location>
</feature>
<feature type="region of interest" description="Disordered" evidence="1">
    <location>
        <begin position="55"/>
        <end position="85"/>
    </location>
</feature>
<feature type="compositionally biased region" description="Low complexity" evidence="1">
    <location>
        <begin position="181"/>
        <end position="190"/>
    </location>
</feature>
<evidence type="ECO:0000256" key="2">
    <source>
        <dbReference type="SAM" id="SignalP"/>
    </source>
</evidence>
<comment type="caution">
    <text evidence="3">The sequence shown here is derived from an EMBL/GenBank/DDBJ whole genome shotgun (WGS) entry which is preliminary data.</text>
</comment>
<sequence>MRLPTALSLSVLLAVSLPLAAQDAGGTGNNLRVYRCVGSNGAVSLQDAPCRDGRQEVRDMQRPRDPAPRVVRSDVDPTATPNAPPQREVRHVYVQPPQPLFECVRDDGTRYTSDNGDGNPRWVPVWTSVYLPYGRGHRPPGGGGGHYPTPQPLPPIAPMGAGSITSSGGGLAVSGGGRRGGASVSIGSSSTQWEGSRQAYPGTYTDTVVPAGNVMVRDQCSVLPQQEVCARLQDRRWELVRQYNSALQGERDALNREQRSVDARLQRDCR</sequence>
<feature type="signal peptide" evidence="2">
    <location>
        <begin position="1"/>
        <end position="21"/>
    </location>
</feature>
<reference evidence="3 4" key="1">
    <citation type="submission" date="2024-09" db="EMBL/GenBank/DDBJ databases">
        <authorList>
            <consortium name="All-Russian atlas of soil microorganisms"/>
            <consortium name="as a basis for the search for new antimicrobial producers and enzymes with unique properties"/>
            <person name="Sokolova E.A."/>
            <person name="Voronina E.N."/>
        </authorList>
    </citation>
    <scope>NUCLEOTIDE SEQUENCE [LARGE SCALE GENOMIC DNA]</scope>
    <source>
        <strain evidence="3 4">AF-22b-331.1</strain>
    </source>
</reference>
<evidence type="ECO:0000313" key="4">
    <source>
        <dbReference type="Proteomes" id="UP001605261"/>
    </source>
</evidence>
<feature type="chain" id="PRO_5045262525" evidence="2">
    <location>
        <begin position="22"/>
        <end position="270"/>
    </location>
</feature>